<dbReference type="GO" id="GO:0008483">
    <property type="term" value="F:transaminase activity"/>
    <property type="evidence" value="ECO:0007669"/>
    <property type="project" value="UniProtKB-KW"/>
</dbReference>
<evidence type="ECO:0000313" key="2">
    <source>
        <dbReference type="EMBL" id="HIR55980.1"/>
    </source>
</evidence>
<evidence type="ECO:0000313" key="3">
    <source>
        <dbReference type="Proteomes" id="UP000824238"/>
    </source>
</evidence>
<dbReference type="InterPro" id="IPR015421">
    <property type="entry name" value="PyrdxlP-dep_Trfase_major"/>
</dbReference>
<proteinExistence type="predicted"/>
<dbReference type="InterPro" id="IPR015424">
    <property type="entry name" value="PyrdxlP-dep_Trfase"/>
</dbReference>
<feature type="domain" description="Aminotransferase class V" evidence="1">
    <location>
        <begin position="2"/>
        <end position="361"/>
    </location>
</feature>
<keyword evidence="2" id="KW-0032">Aminotransferase</keyword>
<gene>
    <name evidence="2" type="ORF">IAD36_10355</name>
</gene>
<reference evidence="2" key="2">
    <citation type="journal article" date="2021" name="PeerJ">
        <title>Extensive microbial diversity within the chicken gut microbiome revealed by metagenomics and culture.</title>
        <authorList>
            <person name="Gilroy R."/>
            <person name="Ravi A."/>
            <person name="Getino M."/>
            <person name="Pursley I."/>
            <person name="Horton D.L."/>
            <person name="Alikhan N.F."/>
            <person name="Baker D."/>
            <person name="Gharbi K."/>
            <person name="Hall N."/>
            <person name="Watson M."/>
            <person name="Adriaenssens E.M."/>
            <person name="Foster-Nyarko E."/>
            <person name="Jarju S."/>
            <person name="Secka A."/>
            <person name="Antonio M."/>
            <person name="Oren A."/>
            <person name="Chaudhuri R.R."/>
            <person name="La Ragione R."/>
            <person name="Hildebrand F."/>
            <person name="Pallen M.J."/>
        </authorList>
    </citation>
    <scope>NUCLEOTIDE SEQUENCE</scope>
    <source>
        <strain evidence="2">ChiGjej3B3-7149</strain>
    </source>
</reference>
<comment type="caution">
    <text evidence="2">The sequence shown here is derived from an EMBL/GenBank/DDBJ whole genome shotgun (WGS) entry which is preliminary data.</text>
</comment>
<keyword evidence="2" id="KW-0808">Transferase</keyword>
<protein>
    <submittedName>
        <fullName evidence="2">Aminotransferase class V-fold PLP-dependent enzyme</fullName>
    </submittedName>
</protein>
<name>A0A9D1DNC4_9FIRM</name>
<organism evidence="2 3">
    <name type="scientific">Candidatus Scatomorpha intestinigallinarum</name>
    <dbReference type="NCBI Taxonomy" id="2840923"/>
    <lineage>
        <taxon>Bacteria</taxon>
        <taxon>Bacillati</taxon>
        <taxon>Bacillota</taxon>
        <taxon>Clostridia</taxon>
        <taxon>Eubacteriales</taxon>
        <taxon>Candidatus Scatomorpha</taxon>
    </lineage>
</organism>
<dbReference type="AlphaFoldDB" id="A0A9D1DNC4"/>
<dbReference type="Gene3D" id="3.90.1150.10">
    <property type="entry name" value="Aspartate Aminotransferase, domain 1"/>
    <property type="match status" value="1"/>
</dbReference>
<sequence>MIYLDSAATSLLKPRSVPAAVLGAMRSMASPGRGGHKPALLAAETAYDCRCLLAELFSAPGPENVVFTMNATHALNIALSSLVSKGDRVVVSGWEHNAVTRPLHMLGAEIDVARAPLFDTAATLEAFRRRIPGAKAVVCTHVSNVFGFVLPVYDIARLCREAGVPFVLDASQSAGVLDVDMSRLGAEFIAMPGHKGLLGPQGTGVLLCREGAKPLMAGGTGSESRSQTMPDFLPDMLEAGTHNIPGIAGLMAGAEFVRTRGVESIGAHERGLLQRLARALESVPELEVFASKEPSAQSGVLSVRHPRIGSEELGAELGRRGVCVRAGLHCAPLAHESAGTIENGTVRLSFSPFNRSADADRAAAQLRASVKSLLDD</sequence>
<reference evidence="2" key="1">
    <citation type="submission" date="2020-10" db="EMBL/GenBank/DDBJ databases">
        <authorList>
            <person name="Gilroy R."/>
        </authorList>
    </citation>
    <scope>NUCLEOTIDE SEQUENCE</scope>
    <source>
        <strain evidence="2">ChiGjej3B3-7149</strain>
    </source>
</reference>
<dbReference type="InterPro" id="IPR000192">
    <property type="entry name" value="Aminotrans_V_dom"/>
</dbReference>
<dbReference type="Gene3D" id="3.40.640.10">
    <property type="entry name" value="Type I PLP-dependent aspartate aminotransferase-like (Major domain)"/>
    <property type="match status" value="1"/>
</dbReference>
<dbReference type="InterPro" id="IPR015422">
    <property type="entry name" value="PyrdxlP-dep_Trfase_small"/>
</dbReference>
<accession>A0A9D1DNC4</accession>
<dbReference type="Pfam" id="PF00266">
    <property type="entry name" value="Aminotran_5"/>
    <property type="match status" value="1"/>
</dbReference>
<dbReference type="PANTHER" id="PTHR43586">
    <property type="entry name" value="CYSTEINE DESULFURASE"/>
    <property type="match status" value="1"/>
</dbReference>
<dbReference type="EMBL" id="DVHH01000250">
    <property type="protein sequence ID" value="HIR55980.1"/>
    <property type="molecule type" value="Genomic_DNA"/>
</dbReference>
<evidence type="ECO:0000259" key="1">
    <source>
        <dbReference type="Pfam" id="PF00266"/>
    </source>
</evidence>
<dbReference type="PANTHER" id="PTHR43586:SF4">
    <property type="entry name" value="ISOPENICILLIN N EPIMERASE"/>
    <property type="match status" value="1"/>
</dbReference>
<dbReference type="Proteomes" id="UP000824238">
    <property type="component" value="Unassembled WGS sequence"/>
</dbReference>
<dbReference type="SUPFAM" id="SSF53383">
    <property type="entry name" value="PLP-dependent transferases"/>
    <property type="match status" value="1"/>
</dbReference>